<protein>
    <submittedName>
        <fullName evidence="1">Uncharacterized protein</fullName>
    </submittedName>
</protein>
<organism evidence="1 2">
    <name type="scientific">Smittium culicis</name>
    <dbReference type="NCBI Taxonomy" id="133412"/>
    <lineage>
        <taxon>Eukaryota</taxon>
        <taxon>Fungi</taxon>
        <taxon>Fungi incertae sedis</taxon>
        <taxon>Zoopagomycota</taxon>
        <taxon>Kickxellomycotina</taxon>
        <taxon>Harpellomycetes</taxon>
        <taxon>Harpellales</taxon>
        <taxon>Legeriomycetaceae</taxon>
        <taxon>Smittium</taxon>
    </lineage>
</organism>
<name>A0A1R1YNK3_9FUNG</name>
<comment type="caution">
    <text evidence="1">The sequence shown here is derived from an EMBL/GenBank/DDBJ whole genome shotgun (WGS) entry which is preliminary data.</text>
</comment>
<dbReference type="AlphaFoldDB" id="A0A1R1YNK3"/>
<evidence type="ECO:0000313" key="2">
    <source>
        <dbReference type="Proteomes" id="UP000187429"/>
    </source>
</evidence>
<evidence type="ECO:0000313" key="1">
    <source>
        <dbReference type="EMBL" id="OMJ28464.1"/>
    </source>
</evidence>
<sequence length="233" mass="27110">MISKHQKIIRIPVGSQEDCSYGKILVTGNEIGKEAEKKYLDFFNSIFDTNIFYAHMGLYDTHAFCSLNEMFEMCEDPPILIDCPVIRDDFDYCYESFKNVNVNYLISHIASCALKNATNQIDIITQFKENYETIQSNNIDKKFIERFSDIYHAIIYTIEIFDKIKTRLEKLNIGKAEKILKLGVICRGALDGEVSENDKSINCAYLAKLVTKDLSELVEYSRKHYLELRERYK</sequence>
<dbReference type="EMBL" id="LSSM01000580">
    <property type="protein sequence ID" value="OMJ28464.1"/>
    <property type="molecule type" value="Genomic_DNA"/>
</dbReference>
<keyword evidence="2" id="KW-1185">Reference proteome</keyword>
<gene>
    <name evidence="1" type="ORF">AYI69_g2062</name>
</gene>
<dbReference type="OrthoDB" id="10398830at2759"/>
<accession>A0A1R1YNK3</accession>
<reference evidence="2" key="1">
    <citation type="submission" date="2017-01" db="EMBL/GenBank/DDBJ databases">
        <authorList>
            <person name="Wang Y."/>
            <person name="White M."/>
            <person name="Kvist S."/>
            <person name="Moncalvo J.-M."/>
        </authorList>
    </citation>
    <scope>NUCLEOTIDE SEQUENCE [LARGE SCALE GENOMIC DNA]</scope>
    <source>
        <strain evidence="2">ID-206-W2</strain>
    </source>
</reference>
<proteinExistence type="predicted"/>
<dbReference type="Proteomes" id="UP000187429">
    <property type="component" value="Unassembled WGS sequence"/>
</dbReference>